<keyword evidence="3" id="KW-1185">Reference proteome</keyword>
<feature type="region of interest" description="Disordered" evidence="1">
    <location>
        <begin position="1"/>
        <end position="33"/>
    </location>
</feature>
<accession>A0A8H4TTK5</accession>
<dbReference type="AlphaFoldDB" id="A0A8H4TTK5"/>
<dbReference type="Proteomes" id="UP000635477">
    <property type="component" value="Unassembled WGS sequence"/>
</dbReference>
<name>A0A8H4TTK5_9HYPO</name>
<reference evidence="2" key="1">
    <citation type="journal article" date="2020" name="BMC Genomics">
        <title>Correction to: Identification and distribution of gene clusters required for synthesis of sphingolipid metabolism inhibitors in diverse species of the filamentous fungus Fusarium.</title>
        <authorList>
            <person name="Kim H.S."/>
            <person name="Lohmar J.M."/>
            <person name="Busman M."/>
            <person name="Brown D.W."/>
            <person name="Naumann T.A."/>
            <person name="Divon H.H."/>
            <person name="Lysoe E."/>
            <person name="Uhlig S."/>
            <person name="Proctor R.H."/>
        </authorList>
    </citation>
    <scope>NUCLEOTIDE SEQUENCE</scope>
    <source>
        <strain evidence="2">NRRL 22465</strain>
    </source>
</reference>
<comment type="caution">
    <text evidence="2">The sequence shown here is derived from an EMBL/GenBank/DDBJ whole genome shotgun (WGS) entry which is preliminary data.</text>
</comment>
<protein>
    <submittedName>
        <fullName evidence="2">Uncharacterized protein</fullName>
    </submittedName>
</protein>
<proteinExistence type="predicted"/>
<feature type="non-terminal residue" evidence="2">
    <location>
        <position position="1"/>
    </location>
</feature>
<dbReference type="EMBL" id="JABEYC010001590">
    <property type="protein sequence ID" value="KAF4963699.1"/>
    <property type="molecule type" value="Genomic_DNA"/>
</dbReference>
<sequence length="103" mass="10670">MSGGWNPVTGRDSRGVRPNYAPAGGPVPTQVPQYHGYPSYAGVPAYSQPVAPAAYGAPVQGPVGGFQTQQTFAYQPNGTGNILPRQPQPCPNIDSGMPAAQMT</sequence>
<evidence type="ECO:0000313" key="2">
    <source>
        <dbReference type="EMBL" id="KAF4963699.1"/>
    </source>
</evidence>
<reference evidence="2" key="2">
    <citation type="submission" date="2020-05" db="EMBL/GenBank/DDBJ databases">
        <authorList>
            <person name="Kim H.-S."/>
            <person name="Proctor R.H."/>
            <person name="Brown D.W."/>
        </authorList>
    </citation>
    <scope>NUCLEOTIDE SEQUENCE</scope>
    <source>
        <strain evidence="2">NRRL 22465</strain>
    </source>
</reference>
<gene>
    <name evidence="2" type="ORF">FZEAL_10921</name>
</gene>
<evidence type="ECO:0000256" key="1">
    <source>
        <dbReference type="SAM" id="MobiDB-lite"/>
    </source>
</evidence>
<evidence type="ECO:0000313" key="3">
    <source>
        <dbReference type="Proteomes" id="UP000635477"/>
    </source>
</evidence>
<feature type="region of interest" description="Disordered" evidence="1">
    <location>
        <begin position="75"/>
        <end position="103"/>
    </location>
</feature>
<organism evidence="2 3">
    <name type="scientific">Fusarium zealandicum</name>
    <dbReference type="NCBI Taxonomy" id="1053134"/>
    <lineage>
        <taxon>Eukaryota</taxon>
        <taxon>Fungi</taxon>
        <taxon>Dikarya</taxon>
        <taxon>Ascomycota</taxon>
        <taxon>Pezizomycotina</taxon>
        <taxon>Sordariomycetes</taxon>
        <taxon>Hypocreomycetidae</taxon>
        <taxon>Hypocreales</taxon>
        <taxon>Nectriaceae</taxon>
        <taxon>Fusarium</taxon>
        <taxon>Fusarium staphyleae species complex</taxon>
    </lineage>
</organism>